<dbReference type="InterPro" id="IPR012910">
    <property type="entry name" value="Plug_dom"/>
</dbReference>
<evidence type="ECO:0000313" key="13">
    <source>
        <dbReference type="EMBL" id="SKB59245.1"/>
    </source>
</evidence>
<evidence type="ECO:0000313" key="14">
    <source>
        <dbReference type="Proteomes" id="UP000190852"/>
    </source>
</evidence>
<dbReference type="NCBIfam" id="TIGR04056">
    <property type="entry name" value="OMP_RagA_SusC"/>
    <property type="match status" value="1"/>
</dbReference>
<evidence type="ECO:0000256" key="9">
    <source>
        <dbReference type="RuleBase" id="RU003357"/>
    </source>
</evidence>
<dbReference type="FunFam" id="2.60.40.1120:FF:000003">
    <property type="entry name" value="Outer membrane protein Omp121"/>
    <property type="match status" value="1"/>
</dbReference>
<dbReference type="InterPro" id="IPR039426">
    <property type="entry name" value="TonB-dep_rcpt-like"/>
</dbReference>
<dbReference type="SUPFAM" id="SSF49464">
    <property type="entry name" value="Carboxypeptidase regulatory domain-like"/>
    <property type="match status" value="1"/>
</dbReference>
<dbReference type="Proteomes" id="UP000190852">
    <property type="component" value="Unassembled WGS sequence"/>
</dbReference>
<organism evidence="13 14">
    <name type="scientific">Parabacteroides chartae</name>
    <dbReference type="NCBI Taxonomy" id="1037355"/>
    <lineage>
        <taxon>Bacteria</taxon>
        <taxon>Pseudomonadati</taxon>
        <taxon>Bacteroidota</taxon>
        <taxon>Bacteroidia</taxon>
        <taxon>Bacteroidales</taxon>
        <taxon>Tannerellaceae</taxon>
        <taxon>Parabacteroides</taxon>
    </lineage>
</organism>
<evidence type="ECO:0000256" key="5">
    <source>
        <dbReference type="ARBA" id="ARBA00023077"/>
    </source>
</evidence>
<evidence type="ECO:0000256" key="8">
    <source>
        <dbReference type="PROSITE-ProRule" id="PRU01360"/>
    </source>
</evidence>
<keyword evidence="14" id="KW-1185">Reference proteome</keyword>
<sequence length="1063" mass="116581">MMNNLNYFNLKKTVFVSAIALFTPVGIAQAGATESGLVPSKESVYSSSPQQAKSTITGTVTDPSGLAIIGANVVEKGTSNGTITDLDGNFSLSVSSNSVLVITYIGYTEQQIPVGNQKNFTIKLKEDSKNLEEVVVVAYGSQKKVNLTGSVAAVNMNDLTDGRPITNISNGLAGMAAGVQVTSSSNRPGNDNSSILVRGQGTLNNSAPLVIIDGTEGNINSVNPQDIESLSVLKDAASAAIYGSRAANGVILITTKQGKKGALKMEYNGYVSFESIGKTLKSVSNYANYMELVNEGYKNSNQPIPFKQESIDLWRSNEGGDQLLYPNTDWIDATFSTSVSTNHTISMSGGSEKIRFYTAFGYMDDPGVMDNSGYEKFNLRANVEADVKSWLKLGTNLSGYVARTEPGTDNISDVFTYGSATTPGMVFRAPDGRYGAMNNLEDDAQSANNNPLYRLNSITGNYQKRNTKARMFGTLTPLKGFSLTGSYSYEMVDEQQESKPVFIDLWNFQNNTITKAGTGRTSVTNKNIKQERNFMDVVARYENRFMDKLDLNVMAGASQEQYGWQWFNATKLDLVDPGLGVINGAVGDASAGGTRVEWAMRSYFGRINLGWADKYLLELNMRADGSSRFLPDQRWGYFPSVSAAWRIDQEGFMKELTSSWLDNLKLRVSYGSLGNNAVGGSDQNAGNYSALSTYSVTNYILNNALAMGVSQTAIANAALTWESTKIMDIGVDFGFLNGRMSGTLDYFHKKTDGILIDLPAPAVHGNASIPKQNSAIVVNKGIELTLGWRDKIGDFSYGINGNVTWLKNEVTKFKGDDYSLSGSSMIKEGLPINTQYVLTVDRIVQTDEDAAYVQKIVDNAPLDELTGKQKNPFAAYGKPEKGDVLYKDLNNDGLINDDDRTTIGNGPNPDFTYGLNLTAAYKGIDFSVLFQGVSGIKMLYRDTYYTPTVRLGYQINQDIVDGRWTEGRTDATFPRLLHYSNSRNTQNSDLWIQDKSYLKIKNIQLGYTLPKSWLSRLDIERVRIYGSLENFFTFTDYKGMDPEVSNTNYPTMKQAVIGLNLSF</sequence>
<keyword evidence="5 9" id="KW-0798">TonB box</keyword>
<proteinExistence type="inferred from homology"/>
<dbReference type="AlphaFoldDB" id="A0A1T5CIC9"/>
<keyword evidence="6 8" id="KW-0472">Membrane</keyword>
<dbReference type="NCBIfam" id="TIGR04057">
    <property type="entry name" value="SusC_RagA_signa"/>
    <property type="match status" value="1"/>
</dbReference>
<comment type="similarity">
    <text evidence="8 9">Belongs to the TonB-dependent receptor family.</text>
</comment>
<evidence type="ECO:0000256" key="2">
    <source>
        <dbReference type="ARBA" id="ARBA00022448"/>
    </source>
</evidence>
<dbReference type="Pfam" id="PF13715">
    <property type="entry name" value="CarbopepD_reg_2"/>
    <property type="match status" value="1"/>
</dbReference>
<dbReference type="Gene3D" id="2.170.130.10">
    <property type="entry name" value="TonB-dependent receptor, plug domain"/>
    <property type="match status" value="1"/>
</dbReference>
<dbReference type="InterPro" id="IPR036942">
    <property type="entry name" value="Beta-barrel_TonB_sf"/>
</dbReference>
<dbReference type="Gene3D" id="2.60.40.1120">
    <property type="entry name" value="Carboxypeptidase-like, regulatory domain"/>
    <property type="match status" value="1"/>
</dbReference>
<dbReference type="Gene3D" id="2.40.170.20">
    <property type="entry name" value="TonB-dependent receptor, beta-barrel domain"/>
    <property type="match status" value="1"/>
</dbReference>
<evidence type="ECO:0000256" key="6">
    <source>
        <dbReference type="ARBA" id="ARBA00023136"/>
    </source>
</evidence>
<evidence type="ECO:0000256" key="10">
    <source>
        <dbReference type="SAM" id="SignalP"/>
    </source>
</evidence>
<dbReference type="InterPro" id="IPR008969">
    <property type="entry name" value="CarboxyPept-like_regulatory"/>
</dbReference>
<protein>
    <submittedName>
        <fullName evidence="13">TonB-linked outer membrane protein, SusC/RagA family</fullName>
    </submittedName>
</protein>
<dbReference type="EMBL" id="FUYQ01000012">
    <property type="protein sequence ID" value="SKB59245.1"/>
    <property type="molecule type" value="Genomic_DNA"/>
</dbReference>
<dbReference type="RefSeq" id="WP_079683449.1">
    <property type="nucleotide sequence ID" value="NZ_FUYQ01000012.1"/>
</dbReference>
<evidence type="ECO:0000256" key="1">
    <source>
        <dbReference type="ARBA" id="ARBA00004571"/>
    </source>
</evidence>
<evidence type="ECO:0000259" key="12">
    <source>
        <dbReference type="Pfam" id="PF07715"/>
    </source>
</evidence>
<dbReference type="InterPro" id="IPR000531">
    <property type="entry name" value="Beta-barrel_TonB"/>
</dbReference>
<evidence type="ECO:0000259" key="11">
    <source>
        <dbReference type="Pfam" id="PF00593"/>
    </source>
</evidence>
<dbReference type="PROSITE" id="PS52016">
    <property type="entry name" value="TONB_DEPENDENT_REC_3"/>
    <property type="match status" value="1"/>
</dbReference>
<feature type="chain" id="PRO_5012165354" evidence="10">
    <location>
        <begin position="31"/>
        <end position="1063"/>
    </location>
</feature>
<accession>A0A1T5CIC9</accession>
<gene>
    <name evidence="13" type="ORF">SAMN05660349_01931</name>
</gene>
<dbReference type="InterPro" id="IPR023996">
    <property type="entry name" value="TonB-dep_OMP_SusC/RagA"/>
</dbReference>
<comment type="subcellular location">
    <subcellularLocation>
        <location evidence="1 8">Cell outer membrane</location>
        <topology evidence="1 8">Multi-pass membrane protein</topology>
    </subcellularLocation>
</comment>
<dbReference type="InterPro" id="IPR037066">
    <property type="entry name" value="Plug_dom_sf"/>
</dbReference>
<dbReference type="SUPFAM" id="SSF56935">
    <property type="entry name" value="Porins"/>
    <property type="match status" value="1"/>
</dbReference>
<keyword evidence="10" id="KW-0732">Signal</keyword>
<keyword evidence="3 8" id="KW-1134">Transmembrane beta strand</keyword>
<keyword evidence="4 8" id="KW-0812">Transmembrane</keyword>
<dbReference type="GO" id="GO:0009279">
    <property type="term" value="C:cell outer membrane"/>
    <property type="evidence" value="ECO:0007669"/>
    <property type="project" value="UniProtKB-SubCell"/>
</dbReference>
<keyword evidence="2 8" id="KW-0813">Transport</keyword>
<evidence type="ECO:0000256" key="7">
    <source>
        <dbReference type="ARBA" id="ARBA00023237"/>
    </source>
</evidence>
<evidence type="ECO:0000256" key="4">
    <source>
        <dbReference type="ARBA" id="ARBA00022692"/>
    </source>
</evidence>
<feature type="domain" description="TonB-dependent receptor-like beta-barrel" evidence="11">
    <location>
        <begin position="431"/>
        <end position="1016"/>
    </location>
</feature>
<feature type="domain" description="TonB-dependent receptor plug" evidence="12">
    <location>
        <begin position="144"/>
        <end position="250"/>
    </location>
</feature>
<keyword evidence="7 8" id="KW-0998">Cell outer membrane</keyword>
<evidence type="ECO:0000256" key="3">
    <source>
        <dbReference type="ARBA" id="ARBA00022452"/>
    </source>
</evidence>
<reference evidence="14" key="1">
    <citation type="submission" date="2017-02" db="EMBL/GenBank/DDBJ databases">
        <authorList>
            <person name="Varghese N."/>
            <person name="Submissions S."/>
        </authorList>
    </citation>
    <scope>NUCLEOTIDE SEQUENCE [LARGE SCALE GENOMIC DNA]</scope>
    <source>
        <strain evidence="14">DSM 24967</strain>
    </source>
</reference>
<dbReference type="Pfam" id="PF07715">
    <property type="entry name" value="Plug"/>
    <property type="match status" value="1"/>
</dbReference>
<dbReference type="FunFam" id="2.170.130.10:FF:000003">
    <property type="entry name" value="SusC/RagA family TonB-linked outer membrane protein"/>
    <property type="match status" value="1"/>
</dbReference>
<dbReference type="Pfam" id="PF00593">
    <property type="entry name" value="TonB_dep_Rec_b-barrel"/>
    <property type="match status" value="1"/>
</dbReference>
<dbReference type="InterPro" id="IPR023997">
    <property type="entry name" value="TonB-dep_OMP_SusC/RagA_CS"/>
</dbReference>
<name>A0A1T5CIC9_9BACT</name>
<feature type="signal peptide" evidence="10">
    <location>
        <begin position="1"/>
        <end position="30"/>
    </location>
</feature>